<keyword evidence="1" id="KW-0732">Signal</keyword>
<evidence type="ECO:0000313" key="2">
    <source>
        <dbReference type="EMBL" id="GFS92385.1"/>
    </source>
</evidence>
<gene>
    <name evidence="2" type="ORF">NPIL_540171</name>
</gene>
<evidence type="ECO:0000256" key="1">
    <source>
        <dbReference type="SAM" id="SignalP"/>
    </source>
</evidence>
<dbReference type="AlphaFoldDB" id="A0A8X6TBH6"/>
<evidence type="ECO:0000313" key="3">
    <source>
        <dbReference type="Proteomes" id="UP000887013"/>
    </source>
</evidence>
<dbReference type="OrthoDB" id="10545270at2759"/>
<feature type="signal peptide" evidence="1">
    <location>
        <begin position="1"/>
        <end position="35"/>
    </location>
</feature>
<accession>A0A8X6TBH6</accession>
<proteinExistence type="predicted"/>
<comment type="caution">
    <text evidence="2">The sequence shown here is derived from an EMBL/GenBank/DDBJ whole genome shotgun (WGS) entry which is preliminary data.</text>
</comment>
<name>A0A8X6TBH6_NEPPI</name>
<feature type="chain" id="PRO_5036462257" evidence="1">
    <location>
        <begin position="36"/>
        <end position="122"/>
    </location>
</feature>
<protein>
    <submittedName>
        <fullName evidence="2">Uncharacterized protein</fullName>
    </submittedName>
</protein>
<dbReference type="EMBL" id="BMAW01053682">
    <property type="protein sequence ID" value="GFS92385.1"/>
    <property type="molecule type" value="Genomic_DNA"/>
</dbReference>
<organism evidence="2 3">
    <name type="scientific">Nephila pilipes</name>
    <name type="common">Giant wood spider</name>
    <name type="synonym">Nephila maculata</name>
    <dbReference type="NCBI Taxonomy" id="299642"/>
    <lineage>
        <taxon>Eukaryota</taxon>
        <taxon>Metazoa</taxon>
        <taxon>Ecdysozoa</taxon>
        <taxon>Arthropoda</taxon>
        <taxon>Chelicerata</taxon>
        <taxon>Arachnida</taxon>
        <taxon>Araneae</taxon>
        <taxon>Araneomorphae</taxon>
        <taxon>Entelegynae</taxon>
        <taxon>Araneoidea</taxon>
        <taxon>Nephilidae</taxon>
        <taxon>Nephila</taxon>
    </lineage>
</organism>
<reference evidence="2" key="1">
    <citation type="submission" date="2020-08" db="EMBL/GenBank/DDBJ databases">
        <title>Multicomponent nature underlies the extraordinary mechanical properties of spider dragline silk.</title>
        <authorList>
            <person name="Kono N."/>
            <person name="Nakamura H."/>
            <person name="Mori M."/>
            <person name="Yoshida Y."/>
            <person name="Ohtoshi R."/>
            <person name="Malay A.D."/>
            <person name="Moran D.A.P."/>
            <person name="Tomita M."/>
            <person name="Numata K."/>
            <person name="Arakawa K."/>
        </authorList>
    </citation>
    <scope>NUCLEOTIDE SEQUENCE</scope>
</reference>
<sequence length="122" mass="13310">MHLLSEKYFPSLSFTTVSFLTLCLLLCPTSPPPRTTPVHHYQGLLSSTSHLPSLPSFLGEILQKWGNRIEAKVSYVISEVTPDGCSQLDIGNAKGTEENGLVELHHIANVFVLGGFFLNLGS</sequence>
<dbReference type="Proteomes" id="UP000887013">
    <property type="component" value="Unassembled WGS sequence"/>
</dbReference>
<keyword evidence="3" id="KW-1185">Reference proteome</keyword>